<dbReference type="OrthoDB" id="8883818at2759"/>
<gene>
    <name evidence="3" type="ORF">CONLIGDRAFT_584935</name>
</gene>
<feature type="repeat" description="WD" evidence="1">
    <location>
        <begin position="266"/>
        <end position="298"/>
    </location>
</feature>
<dbReference type="GO" id="GO:0032040">
    <property type="term" value="C:small-subunit processome"/>
    <property type="evidence" value="ECO:0007669"/>
    <property type="project" value="TreeGrafter"/>
</dbReference>
<dbReference type="SUPFAM" id="SSF50978">
    <property type="entry name" value="WD40 repeat-like"/>
    <property type="match status" value="2"/>
</dbReference>
<sequence>MDIHRCRFVQYPASAINAVAFSHTSVPFLKASHLKQVEVRLAVGRANGDIEIWNPADGIWHQELVIAGGKDRSVDGLVWVTDPDEETADGKIITGRSRLFSTGYTTTVTEWDLEKATAKKHATGTHGDIWCLAAQPPSTDGEQSTRRLVAGTSDGSLLLYSIEDDDLRFQRAIVKTPKKKVKMVSLTFQSRHVVIVGCSDSTIRAYDIRNGSVLRQMTLGSDLAGGSRDIIVWSVKCLRNGDIVSGDSTGQICIWDGKTYTQAQRIQSHTQDVLSLATSADGKRIVSGGMDRRTVLYEPMPGQPGRWAKMWHRRYHTHDVKAMASFEGKGMSVVVSGGPDATPVVIPLRGAGKENHRTLSHLPQSLVVQSAPKARLILSWWGREVHIWQLRRPVKDLLDASDDSNPAKNHKLLGRILVKGESNITSASISEQGDLLVVATGSDIKAFHLRLGSSGLDPELKITKVDVPSTGYGATTVQISPDASWVSWVQEGSKVMIANVIASVTGSDRSYSISQPSKLRRLRRDISKYTLLGGLGAYNRHVGHIAFAPDSKMLAVADLAGYVDTWVLRGPGDTASNGADDDSSSTTSSDSSDSEEEATSTGTRWIRNPKAALMPKLPAVPVCLSFATSNIEDTDDDDYTLLAITTTWQILTFNPLRGALTAWSKRNPHARIPEQFRKTKDVVKGTLWQGSRVWMYGVSFVFMLDLSEDLTPEKATSLIKHGDGKGIKRKRDGTQSGAGDRMEKHSLAPQTVRVLVDAEKNEWMDIDNTEADDHRSRATSSGPEDDDDDDEDTDGGELLHMRDEQGVNGTGALEKRNLKTKYWHTYKYRPILGIVPLQSEEHVKGDFDGALPPLEVALVERPIWDVDLPPRYFADGEWER</sequence>
<organism evidence="3 4">
    <name type="scientific">Coniochaeta ligniaria NRRL 30616</name>
    <dbReference type="NCBI Taxonomy" id="1408157"/>
    <lineage>
        <taxon>Eukaryota</taxon>
        <taxon>Fungi</taxon>
        <taxon>Dikarya</taxon>
        <taxon>Ascomycota</taxon>
        <taxon>Pezizomycotina</taxon>
        <taxon>Sordariomycetes</taxon>
        <taxon>Sordariomycetidae</taxon>
        <taxon>Coniochaetales</taxon>
        <taxon>Coniochaetaceae</taxon>
        <taxon>Coniochaeta</taxon>
    </lineage>
</organism>
<dbReference type="GO" id="GO:0034455">
    <property type="term" value="C:t-UTP complex"/>
    <property type="evidence" value="ECO:0007669"/>
    <property type="project" value="TreeGrafter"/>
</dbReference>
<dbReference type="Proteomes" id="UP000182658">
    <property type="component" value="Unassembled WGS sequence"/>
</dbReference>
<dbReference type="GO" id="GO:0000462">
    <property type="term" value="P:maturation of SSU-rRNA from tricistronic rRNA transcript (SSU-rRNA, 5.8S rRNA, LSU-rRNA)"/>
    <property type="evidence" value="ECO:0007669"/>
    <property type="project" value="InterPro"/>
</dbReference>
<dbReference type="Gene3D" id="2.130.10.10">
    <property type="entry name" value="YVTN repeat-like/Quinoprotein amine dehydrogenase"/>
    <property type="match status" value="3"/>
</dbReference>
<feature type="region of interest" description="Disordered" evidence="2">
    <location>
        <begin position="720"/>
        <end position="751"/>
    </location>
</feature>
<dbReference type="AlphaFoldDB" id="A0A1J7J2L4"/>
<evidence type="ECO:0000313" key="4">
    <source>
        <dbReference type="Proteomes" id="UP000182658"/>
    </source>
</evidence>
<proteinExistence type="predicted"/>
<dbReference type="GO" id="GO:0003723">
    <property type="term" value="F:RNA binding"/>
    <property type="evidence" value="ECO:0007669"/>
    <property type="project" value="TreeGrafter"/>
</dbReference>
<protein>
    <submittedName>
        <fullName evidence="3">WD40 repeat-like protein</fullName>
    </submittedName>
</protein>
<accession>A0A1J7J2L4</accession>
<feature type="region of interest" description="Disordered" evidence="2">
    <location>
        <begin position="573"/>
        <end position="605"/>
    </location>
</feature>
<dbReference type="PANTHER" id="PTHR44163">
    <property type="entry name" value="U3 SMALL NUCLEOLAR RNA-ASSOCIATED PROTEIN 4 HOMOLOG"/>
    <property type="match status" value="1"/>
</dbReference>
<dbReference type="InParanoid" id="A0A1J7J2L4"/>
<dbReference type="GO" id="GO:0030686">
    <property type="term" value="C:90S preribosome"/>
    <property type="evidence" value="ECO:0007669"/>
    <property type="project" value="InterPro"/>
</dbReference>
<dbReference type="InterPro" id="IPR036322">
    <property type="entry name" value="WD40_repeat_dom_sf"/>
</dbReference>
<keyword evidence="4" id="KW-1185">Reference proteome</keyword>
<dbReference type="InterPro" id="IPR001680">
    <property type="entry name" value="WD40_rpt"/>
</dbReference>
<reference evidence="3 4" key="1">
    <citation type="submission" date="2016-10" db="EMBL/GenBank/DDBJ databases">
        <title>Draft genome sequence of Coniochaeta ligniaria NRRL30616, a lignocellulolytic fungus for bioabatement of inhibitors in plant biomass hydrolysates.</title>
        <authorList>
            <consortium name="DOE Joint Genome Institute"/>
            <person name="Jimenez D.J."/>
            <person name="Hector R.E."/>
            <person name="Riley R."/>
            <person name="Sun H."/>
            <person name="Grigoriev I.V."/>
            <person name="Van Elsas J.D."/>
            <person name="Nichols N.N."/>
        </authorList>
    </citation>
    <scope>NUCLEOTIDE SEQUENCE [LARGE SCALE GENOMIC DNA]</scope>
    <source>
        <strain evidence="3 4">NRRL 30616</strain>
    </source>
</reference>
<dbReference type="EMBL" id="KV875105">
    <property type="protein sequence ID" value="OIW24072.1"/>
    <property type="molecule type" value="Genomic_DNA"/>
</dbReference>
<dbReference type="InterPro" id="IPR046351">
    <property type="entry name" value="UTP4"/>
</dbReference>
<feature type="region of interest" description="Disordered" evidence="2">
    <location>
        <begin position="764"/>
        <end position="813"/>
    </location>
</feature>
<dbReference type="FunCoup" id="A0A1J7J2L4">
    <property type="interactions" value="896"/>
</dbReference>
<feature type="compositionally biased region" description="Acidic residues" evidence="2">
    <location>
        <begin position="783"/>
        <end position="795"/>
    </location>
</feature>
<evidence type="ECO:0000256" key="1">
    <source>
        <dbReference type="PROSITE-ProRule" id="PRU00221"/>
    </source>
</evidence>
<evidence type="ECO:0000313" key="3">
    <source>
        <dbReference type="EMBL" id="OIW24072.1"/>
    </source>
</evidence>
<feature type="compositionally biased region" description="Low complexity" evidence="2">
    <location>
        <begin position="573"/>
        <end position="591"/>
    </location>
</feature>
<dbReference type="SMART" id="SM00320">
    <property type="entry name" value="WD40"/>
    <property type="match status" value="7"/>
</dbReference>
<dbReference type="PROSITE" id="PS50082">
    <property type="entry name" value="WD_REPEATS_2"/>
    <property type="match status" value="1"/>
</dbReference>
<dbReference type="Pfam" id="PF00400">
    <property type="entry name" value="WD40"/>
    <property type="match status" value="1"/>
</dbReference>
<dbReference type="InterPro" id="IPR015943">
    <property type="entry name" value="WD40/YVTN_repeat-like_dom_sf"/>
</dbReference>
<keyword evidence="1" id="KW-0853">WD repeat</keyword>
<dbReference type="PANTHER" id="PTHR44163:SF1">
    <property type="entry name" value="U3 SMALL NUCLEOLAR RNA-ASSOCIATED PROTEIN 4 HOMOLOG"/>
    <property type="match status" value="1"/>
</dbReference>
<dbReference type="STRING" id="1408157.A0A1J7J2L4"/>
<name>A0A1J7J2L4_9PEZI</name>
<evidence type="ECO:0000256" key="2">
    <source>
        <dbReference type="SAM" id="MobiDB-lite"/>
    </source>
</evidence>